<dbReference type="OrthoDB" id="5083175at2"/>
<dbReference type="AlphaFoldDB" id="A0A0F0LDF9"/>
<reference evidence="2 3" key="1">
    <citation type="submission" date="2015-02" db="EMBL/GenBank/DDBJ databases">
        <title>Draft genome sequences of ten Microbacterium spp. with emphasis on heavy metal contaminated environments.</title>
        <authorList>
            <person name="Corretto E."/>
        </authorList>
    </citation>
    <scope>NUCLEOTIDE SEQUENCE [LARGE SCALE GENOMIC DNA]</scope>
    <source>
        <strain evidence="2 3">BEL4b</strain>
    </source>
</reference>
<organism evidence="2 3">
    <name type="scientific">Microbacterium oxydans</name>
    <dbReference type="NCBI Taxonomy" id="82380"/>
    <lineage>
        <taxon>Bacteria</taxon>
        <taxon>Bacillati</taxon>
        <taxon>Actinomycetota</taxon>
        <taxon>Actinomycetes</taxon>
        <taxon>Micrococcales</taxon>
        <taxon>Microbacteriaceae</taxon>
        <taxon>Microbacterium</taxon>
    </lineage>
</organism>
<dbReference type="RefSeq" id="WP_045278466.1">
    <property type="nucleotide sequence ID" value="NZ_JYIW01000020.1"/>
</dbReference>
<dbReference type="EMBL" id="JYIW01000020">
    <property type="protein sequence ID" value="KJL30310.1"/>
    <property type="molecule type" value="Genomic_DNA"/>
</dbReference>
<name>A0A0F0LDF9_9MICO</name>
<gene>
    <name evidence="2" type="ORF">RS83_01060</name>
</gene>
<sequence length="105" mass="11514">MSGLDLAEDANVAFADIICSDPEWVQTVFEQIVAEAMPAAMTDTMPGAREAGRQFVHRMLHAQDSRGVAQKRLERVRSPPQRPGRIRPSSTIIITSTTARIAVDP</sequence>
<feature type="region of interest" description="Disordered" evidence="1">
    <location>
        <begin position="67"/>
        <end position="88"/>
    </location>
</feature>
<dbReference type="PATRIC" id="fig|82380.11.peg.1091"/>
<evidence type="ECO:0000256" key="1">
    <source>
        <dbReference type="SAM" id="MobiDB-lite"/>
    </source>
</evidence>
<proteinExistence type="predicted"/>
<comment type="caution">
    <text evidence="2">The sequence shown here is derived from an EMBL/GenBank/DDBJ whole genome shotgun (WGS) entry which is preliminary data.</text>
</comment>
<accession>A0A0F0LDF9</accession>
<evidence type="ECO:0000313" key="2">
    <source>
        <dbReference type="EMBL" id="KJL30310.1"/>
    </source>
</evidence>
<protein>
    <submittedName>
        <fullName evidence="2">Uncharacterized protein</fullName>
    </submittedName>
</protein>
<evidence type="ECO:0000313" key="3">
    <source>
        <dbReference type="Proteomes" id="UP000033640"/>
    </source>
</evidence>
<dbReference type="Proteomes" id="UP000033640">
    <property type="component" value="Unassembled WGS sequence"/>
</dbReference>